<proteinExistence type="predicted"/>
<protein>
    <submittedName>
        <fullName evidence="2">Caspase family protein</fullName>
    </submittedName>
</protein>
<dbReference type="InterPro" id="IPR045431">
    <property type="entry name" value="EAD2"/>
</dbReference>
<reference evidence="2 3" key="1">
    <citation type="submission" date="2021-01" db="EMBL/GenBank/DDBJ databases">
        <title>Actinoplanes sp. nov. LDG1-01 isolated from lichen.</title>
        <authorList>
            <person name="Saeng-In P."/>
            <person name="Phongsopitanun W."/>
            <person name="Kanchanasin P."/>
            <person name="Yuki M."/>
            <person name="Kudo T."/>
            <person name="Ohkuma M."/>
            <person name="Tanasupawat S."/>
        </authorList>
    </citation>
    <scope>NUCLEOTIDE SEQUENCE [LARGE SCALE GENOMIC DNA]</scope>
    <source>
        <strain evidence="2 3">LDG1-01</strain>
    </source>
</reference>
<gene>
    <name evidence="2" type="ORF">JKJ07_28520</name>
</gene>
<keyword evidence="3" id="KW-1185">Reference proteome</keyword>
<dbReference type="Pfam" id="PF19956">
    <property type="entry name" value="EAD2"/>
    <property type="match status" value="1"/>
</dbReference>
<sequence>MTAAAPDPRTARAVLIGVDEYQGGPAWSLAGPVDDAVRFAEFFVTHGVPPEQVTVLAAPMPAPAVLPAGVDCRRATSSTVRGMFIRDLATSSESTLYVLWGGHGYVDLDRHRRLLFPDATDDDPVDLDLDSLLRRFGTDQVRALNRQVWLVDACQVHGPGTPARIGGHETFAAGDPVPGRAQDVYLAAGFGQPAVNLSRRRTGLFSREVLTLLNEHGLPLLTDPPTLTDALQSRFAAMRATGSLSQTPTYLWYRHAIGNEGQLLRRPESVPAPPPPRDVPPSLLKPVVDALTEIEVFRRPNDREEILSLLRGSVYGQIRRNPAARLDAIQILRTCLNHPGALSELVEAVRFFAPNDEAVAHFEAVAASLKQ</sequence>
<evidence type="ECO:0000313" key="2">
    <source>
        <dbReference type="EMBL" id="MBL7258259.1"/>
    </source>
</evidence>
<dbReference type="Gene3D" id="3.40.50.1460">
    <property type="match status" value="1"/>
</dbReference>
<dbReference type="RefSeq" id="WP_202994887.1">
    <property type="nucleotide sequence ID" value="NZ_JAENHO010000008.1"/>
</dbReference>
<accession>A0ABS1VUV0</accession>
<name>A0ABS1VUV0_9ACTN</name>
<feature type="domain" description="Effector-associated" evidence="1">
    <location>
        <begin position="288"/>
        <end position="366"/>
    </location>
</feature>
<dbReference type="EMBL" id="JAENHO010000008">
    <property type="protein sequence ID" value="MBL7258259.1"/>
    <property type="molecule type" value="Genomic_DNA"/>
</dbReference>
<evidence type="ECO:0000259" key="1">
    <source>
        <dbReference type="Pfam" id="PF19956"/>
    </source>
</evidence>
<organism evidence="2 3">
    <name type="scientific">Paractinoplanes lichenicola</name>
    <dbReference type="NCBI Taxonomy" id="2802976"/>
    <lineage>
        <taxon>Bacteria</taxon>
        <taxon>Bacillati</taxon>
        <taxon>Actinomycetota</taxon>
        <taxon>Actinomycetes</taxon>
        <taxon>Micromonosporales</taxon>
        <taxon>Micromonosporaceae</taxon>
        <taxon>Paractinoplanes</taxon>
    </lineage>
</organism>
<comment type="caution">
    <text evidence="2">The sequence shown here is derived from an EMBL/GenBank/DDBJ whole genome shotgun (WGS) entry which is preliminary data.</text>
</comment>
<dbReference type="Proteomes" id="UP000598996">
    <property type="component" value="Unassembled WGS sequence"/>
</dbReference>
<evidence type="ECO:0000313" key="3">
    <source>
        <dbReference type="Proteomes" id="UP000598996"/>
    </source>
</evidence>